<keyword evidence="5 6" id="KW-0472">Membrane</keyword>
<dbReference type="Pfam" id="PF04138">
    <property type="entry name" value="GtrA_DPMS_TM"/>
    <property type="match status" value="1"/>
</dbReference>
<dbReference type="PANTHER" id="PTHR38459">
    <property type="entry name" value="PROPHAGE BACTOPRENOL-LINKED GLUCOSE TRANSLOCASE HOMOLOG"/>
    <property type="match status" value="1"/>
</dbReference>
<dbReference type="EMBL" id="JAAGWK010000003">
    <property type="protein sequence ID" value="NEL52630.1"/>
    <property type="molecule type" value="Genomic_DNA"/>
</dbReference>
<comment type="caution">
    <text evidence="8">The sequence shown here is derived from an EMBL/GenBank/DDBJ whole genome shotgun (WGS) entry which is preliminary data.</text>
</comment>
<evidence type="ECO:0000256" key="6">
    <source>
        <dbReference type="SAM" id="Phobius"/>
    </source>
</evidence>
<feature type="transmembrane region" description="Helical" evidence="6">
    <location>
        <begin position="130"/>
        <end position="152"/>
    </location>
</feature>
<comment type="similarity">
    <text evidence="2">Belongs to the GtrA family.</text>
</comment>
<proteinExistence type="inferred from homology"/>
<evidence type="ECO:0000256" key="1">
    <source>
        <dbReference type="ARBA" id="ARBA00004141"/>
    </source>
</evidence>
<dbReference type="PANTHER" id="PTHR38459:SF1">
    <property type="entry name" value="PROPHAGE BACTOPRENOL-LINKED GLUCOSE TRANSLOCASE HOMOLOG"/>
    <property type="match status" value="1"/>
</dbReference>
<dbReference type="GO" id="GO:0000271">
    <property type="term" value="P:polysaccharide biosynthetic process"/>
    <property type="evidence" value="ECO:0007669"/>
    <property type="project" value="InterPro"/>
</dbReference>
<dbReference type="Proteomes" id="UP000470470">
    <property type="component" value="Unassembled WGS sequence"/>
</dbReference>
<accession>A0A7K3W9W8</accession>
<evidence type="ECO:0000256" key="5">
    <source>
        <dbReference type="ARBA" id="ARBA00023136"/>
    </source>
</evidence>
<dbReference type="InterPro" id="IPR007267">
    <property type="entry name" value="GtrA_DPMS_TM"/>
</dbReference>
<sequence length="172" mass="18332">MTAPHSLSRLDSAVVTSPGAVVQHRSRPWKRLLNEIGPFGVVGGVALLIDLGMFQVFYAVAGWGAVTSTGLSTLVSTTAAFVGHRYWSFSHRARTGVRREYLLFAVVNGATLLISLGVVAVVRYPLGQESAAVLTGAKFASIAIGTVLRFIAYKVWVFPPAEGRGETTRSIG</sequence>
<name>A0A7K3W9W8_9ACTN</name>
<dbReference type="GO" id="GO:0005886">
    <property type="term" value="C:plasma membrane"/>
    <property type="evidence" value="ECO:0007669"/>
    <property type="project" value="TreeGrafter"/>
</dbReference>
<protein>
    <submittedName>
        <fullName evidence="8">GtrA family protein</fullName>
    </submittedName>
</protein>
<evidence type="ECO:0000256" key="4">
    <source>
        <dbReference type="ARBA" id="ARBA00022989"/>
    </source>
</evidence>
<keyword evidence="3 6" id="KW-0812">Transmembrane</keyword>
<evidence type="ECO:0000313" key="8">
    <source>
        <dbReference type="EMBL" id="NEL52630.1"/>
    </source>
</evidence>
<evidence type="ECO:0000313" key="9">
    <source>
        <dbReference type="Proteomes" id="UP000470470"/>
    </source>
</evidence>
<comment type="subcellular location">
    <subcellularLocation>
        <location evidence="1">Membrane</location>
        <topology evidence="1">Multi-pass membrane protein</topology>
    </subcellularLocation>
</comment>
<gene>
    <name evidence="8" type="ORF">G1H19_01195</name>
</gene>
<dbReference type="InterPro" id="IPR051401">
    <property type="entry name" value="GtrA_CellWall_Glycosyl"/>
</dbReference>
<feature type="transmembrane region" description="Helical" evidence="6">
    <location>
        <begin position="32"/>
        <end position="54"/>
    </location>
</feature>
<evidence type="ECO:0000259" key="7">
    <source>
        <dbReference type="Pfam" id="PF04138"/>
    </source>
</evidence>
<feature type="domain" description="GtrA/DPMS transmembrane" evidence="7">
    <location>
        <begin position="39"/>
        <end position="158"/>
    </location>
</feature>
<organism evidence="8 9">
    <name type="scientific">Goekera deserti</name>
    <dbReference type="NCBI Taxonomy" id="2497753"/>
    <lineage>
        <taxon>Bacteria</taxon>
        <taxon>Bacillati</taxon>
        <taxon>Actinomycetota</taxon>
        <taxon>Actinomycetes</taxon>
        <taxon>Geodermatophilales</taxon>
        <taxon>Geodermatophilaceae</taxon>
        <taxon>Goekera</taxon>
    </lineage>
</organism>
<dbReference type="AlphaFoldDB" id="A0A7K3W9W8"/>
<feature type="transmembrane region" description="Helical" evidence="6">
    <location>
        <begin position="60"/>
        <end position="82"/>
    </location>
</feature>
<keyword evidence="9" id="KW-1185">Reference proteome</keyword>
<feature type="transmembrane region" description="Helical" evidence="6">
    <location>
        <begin position="102"/>
        <end position="124"/>
    </location>
</feature>
<evidence type="ECO:0000256" key="2">
    <source>
        <dbReference type="ARBA" id="ARBA00009399"/>
    </source>
</evidence>
<keyword evidence="4 6" id="KW-1133">Transmembrane helix</keyword>
<reference evidence="8 9" key="1">
    <citation type="submission" date="2020-02" db="EMBL/GenBank/DDBJ databases">
        <title>The whole genome sequence of CPCC 205119.</title>
        <authorList>
            <person name="Jiang Z."/>
        </authorList>
    </citation>
    <scope>NUCLEOTIDE SEQUENCE [LARGE SCALE GENOMIC DNA]</scope>
    <source>
        <strain evidence="8 9">CPCC 205119</strain>
    </source>
</reference>
<evidence type="ECO:0000256" key="3">
    <source>
        <dbReference type="ARBA" id="ARBA00022692"/>
    </source>
</evidence>